<evidence type="ECO:0000256" key="1">
    <source>
        <dbReference type="SAM" id="Coils"/>
    </source>
</evidence>
<name>A0ABR3ARE2_PHYBL</name>
<organism evidence="3 4">
    <name type="scientific">Phycomyces blakesleeanus</name>
    <dbReference type="NCBI Taxonomy" id="4837"/>
    <lineage>
        <taxon>Eukaryota</taxon>
        <taxon>Fungi</taxon>
        <taxon>Fungi incertae sedis</taxon>
        <taxon>Mucoromycota</taxon>
        <taxon>Mucoromycotina</taxon>
        <taxon>Mucoromycetes</taxon>
        <taxon>Mucorales</taxon>
        <taxon>Phycomycetaceae</taxon>
        <taxon>Phycomyces</taxon>
    </lineage>
</organism>
<dbReference type="InterPro" id="IPR004827">
    <property type="entry name" value="bZIP"/>
</dbReference>
<dbReference type="EMBL" id="JBCLYO010000021">
    <property type="protein sequence ID" value="KAL0079665.1"/>
    <property type="molecule type" value="Genomic_DNA"/>
</dbReference>
<evidence type="ECO:0000313" key="4">
    <source>
        <dbReference type="Proteomes" id="UP001448207"/>
    </source>
</evidence>
<protein>
    <recommendedName>
        <fullName evidence="2">BZIP domain-containing protein</fullName>
    </recommendedName>
</protein>
<evidence type="ECO:0000313" key="3">
    <source>
        <dbReference type="EMBL" id="KAL0079665.1"/>
    </source>
</evidence>
<keyword evidence="4" id="KW-1185">Reference proteome</keyword>
<sequence>MHTPIHIYIYTYMNVCRDNSAEHNFVTFPMLSTERKDKNRLAQAAFRARQANYSRQRDNALLKLEAKISSLEKSHQEAINRAHHAEQNYINLANELYNVQQQLSLSMIENEYWRSCLTDLQQIGLEQPCAVPDYNPDFLIVDSLTEHPD</sequence>
<dbReference type="PROSITE" id="PS00036">
    <property type="entry name" value="BZIP_BASIC"/>
    <property type="match status" value="1"/>
</dbReference>
<feature type="coiled-coil region" evidence="1">
    <location>
        <begin position="61"/>
        <end position="95"/>
    </location>
</feature>
<gene>
    <name evidence="3" type="ORF">J3Q64DRAFT_1851426</name>
</gene>
<keyword evidence="1" id="KW-0175">Coiled coil</keyword>
<feature type="domain" description="BZIP" evidence="2">
    <location>
        <begin position="35"/>
        <end position="49"/>
    </location>
</feature>
<reference evidence="3 4" key="1">
    <citation type="submission" date="2024-04" db="EMBL/GenBank/DDBJ databases">
        <title>Symmetric and asymmetric DNA N6-adenine methylation regulates different biological responses in Mucorales.</title>
        <authorList>
            <consortium name="Lawrence Berkeley National Laboratory"/>
            <person name="Lax C."/>
            <person name="Mondo S.J."/>
            <person name="Osorio-Concepcion M."/>
            <person name="Muszewska A."/>
            <person name="Corrochano-Luque M."/>
            <person name="Gutierrez G."/>
            <person name="Riley R."/>
            <person name="Lipzen A."/>
            <person name="Guo J."/>
            <person name="Hundley H."/>
            <person name="Amirebrahimi M."/>
            <person name="Ng V."/>
            <person name="Lorenzo-Gutierrez D."/>
            <person name="Binder U."/>
            <person name="Yang J."/>
            <person name="Song Y."/>
            <person name="Canovas D."/>
            <person name="Navarro E."/>
            <person name="Freitag M."/>
            <person name="Gabaldon T."/>
            <person name="Grigoriev I.V."/>
            <person name="Corrochano L.M."/>
            <person name="Nicolas F.E."/>
            <person name="Garre V."/>
        </authorList>
    </citation>
    <scope>NUCLEOTIDE SEQUENCE [LARGE SCALE GENOMIC DNA]</scope>
    <source>
        <strain evidence="3 4">L51</strain>
    </source>
</reference>
<comment type="caution">
    <text evidence="3">The sequence shown here is derived from an EMBL/GenBank/DDBJ whole genome shotgun (WGS) entry which is preliminary data.</text>
</comment>
<evidence type="ECO:0000259" key="2">
    <source>
        <dbReference type="PROSITE" id="PS00036"/>
    </source>
</evidence>
<proteinExistence type="predicted"/>
<dbReference type="Proteomes" id="UP001448207">
    <property type="component" value="Unassembled WGS sequence"/>
</dbReference>
<accession>A0ABR3ARE2</accession>